<protein>
    <submittedName>
        <fullName evidence="1">Uncharacterized protein</fullName>
    </submittedName>
</protein>
<comment type="caution">
    <text evidence="1">The sequence shown here is derived from an EMBL/GenBank/DDBJ whole genome shotgun (WGS) entry which is preliminary data.</text>
</comment>
<dbReference type="EMBL" id="JAQLXW010000024">
    <property type="protein sequence ID" value="MDB8004851.1"/>
    <property type="molecule type" value="Genomic_DNA"/>
</dbReference>
<accession>A0AAW6D0Y3</accession>
<evidence type="ECO:0000313" key="1">
    <source>
        <dbReference type="EMBL" id="MDB8004851.1"/>
    </source>
</evidence>
<proteinExistence type="predicted"/>
<dbReference type="AlphaFoldDB" id="A0AAW6D0Y3"/>
<name>A0AAW6D0Y3_9FIRM</name>
<organism evidence="1 2">
    <name type="scientific">[Eubacterium] siraeum</name>
    <dbReference type="NCBI Taxonomy" id="39492"/>
    <lineage>
        <taxon>Bacteria</taxon>
        <taxon>Bacillati</taxon>
        <taxon>Bacillota</taxon>
        <taxon>Clostridia</taxon>
        <taxon>Eubacteriales</taxon>
        <taxon>Oscillospiraceae</taxon>
        <taxon>Oscillospiraceae incertae sedis</taxon>
    </lineage>
</organism>
<dbReference type="Proteomes" id="UP001210809">
    <property type="component" value="Unassembled WGS sequence"/>
</dbReference>
<sequence length="61" mass="7338">MRKQKYYLAIDNYEYSVIIDSLNNLINKLIIDRRYTDAVDELIIKFAHTPIKKFKIKMTDV</sequence>
<evidence type="ECO:0000313" key="2">
    <source>
        <dbReference type="Proteomes" id="UP001210809"/>
    </source>
</evidence>
<gene>
    <name evidence="1" type="ORF">PNE09_12390</name>
</gene>
<reference evidence="1" key="1">
    <citation type="submission" date="2023-01" db="EMBL/GenBank/DDBJ databases">
        <title>Human gut microbiome strain richness.</title>
        <authorList>
            <person name="Chen-Liaw A."/>
        </authorList>
    </citation>
    <scope>NUCLEOTIDE SEQUENCE</scope>
    <source>
        <strain evidence="1">1001283st1_G1_1001283B150217_161031</strain>
    </source>
</reference>